<dbReference type="AlphaFoldDB" id="A0A1Y5SR22"/>
<dbReference type="InterPro" id="IPR045519">
    <property type="entry name" value="DUF6476"/>
</dbReference>
<dbReference type="RefSeq" id="WP_085878781.1">
    <property type="nucleotide sequence ID" value="NZ_FWFZ01000008.1"/>
</dbReference>
<dbReference type="OrthoDB" id="7872651at2"/>
<evidence type="ECO:0000313" key="3">
    <source>
        <dbReference type="Proteomes" id="UP000193900"/>
    </source>
</evidence>
<evidence type="ECO:0000313" key="2">
    <source>
        <dbReference type="EMBL" id="SLN46459.1"/>
    </source>
</evidence>
<dbReference type="Proteomes" id="UP000193900">
    <property type="component" value="Unassembled WGS sequence"/>
</dbReference>
<dbReference type="Pfam" id="PF20082">
    <property type="entry name" value="DUF6476"/>
    <property type="match status" value="1"/>
</dbReference>
<feature type="transmembrane region" description="Helical" evidence="1">
    <location>
        <begin position="22"/>
        <end position="43"/>
    </location>
</feature>
<organism evidence="2 3">
    <name type="scientific">Roseisalinus antarcticus</name>
    <dbReference type="NCBI Taxonomy" id="254357"/>
    <lineage>
        <taxon>Bacteria</taxon>
        <taxon>Pseudomonadati</taxon>
        <taxon>Pseudomonadota</taxon>
        <taxon>Alphaproteobacteria</taxon>
        <taxon>Rhodobacterales</taxon>
        <taxon>Roseobacteraceae</taxon>
        <taxon>Roseisalinus</taxon>
    </lineage>
</organism>
<sequence>MNGAPEDDDGKLPPHLNSLRRLVTVLTMVMIGGFLVLIAALVIRLNADPLPLPDRIVLPAGATPFAFTQGSDWFAVVTTGDQILIYDRASGRLRQEIEVTPP</sequence>
<reference evidence="2 3" key="1">
    <citation type="submission" date="2017-03" db="EMBL/GenBank/DDBJ databases">
        <authorList>
            <person name="Afonso C.L."/>
            <person name="Miller P.J."/>
            <person name="Scott M.A."/>
            <person name="Spackman E."/>
            <person name="Goraichik I."/>
            <person name="Dimitrov K.M."/>
            <person name="Suarez D.L."/>
            <person name="Swayne D.E."/>
        </authorList>
    </citation>
    <scope>NUCLEOTIDE SEQUENCE [LARGE SCALE GENOMIC DNA]</scope>
    <source>
        <strain evidence="2 3">CECT 7023</strain>
    </source>
</reference>
<keyword evidence="1" id="KW-1133">Transmembrane helix</keyword>
<gene>
    <name evidence="2" type="ORF">ROA7023_01922</name>
</gene>
<dbReference type="EMBL" id="FWFZ01000008">
    <property type="protein sequence ID" value="SLN46459.1"/>
    <property type="molecule type" value="Genomic_DNA"/>
</dbReference>
<accession>A0A1Y5SR22</accession>
<evidence type="ECO:0000256" key="1">
    <source>
        <dbReference type="SAM" id="Phobius"/>
    </source>
</evidence>
<keyword evidence="1" id="KW-0472">Membrane</keyword>
<name>A0A1Y5SR22_9RHOB</name>
<proteinExistence type="predicted"/>
<protein>
    <submittedName>
        <fullName evidence="2">Uncharacterized protein</fullName>
    </submittedName>
</protein>
<keyword evidence="3" id="KW-1185">Reference proteome</keyword>
<keyword evidence="1" id="KW-0812">Transmembrane</keyword>